<dbReference type="KEGG" id="blac:94349448"/>
<evidence type="ECO:0008006" key="3">
    <source>
        <dbReference type="Google" id="ProtNLM"/>
    </source>
</evidence>
<dbReference type="PANTHER" id="PTHR33116:SF86">
    <property type="entry name" value="REVERSE TRANSCRIPTASE DOMAIN-CONTAINING PROTEIN"/>
    <property type="match status" value="1"/>
</dbReference>
<sequence>MRLNTAKTVVLPFRPWSSITQPLKLDLQQLGVEVLENDGRVKLLGIYYGPTLSNADRLQHLLADMQTRCSLWDYRARTLRGRVVILQQIILPVLWFSASVCHVPQTGFQQQVNSIIARFICRNKSNIALSKQWWFLPPDKGGLGLTSLSTMIQSLQLHMLCKVIITTRSSQNNEVPSWVEPVIKLFDNAIYPWGKNFDILYAPVSTSPDFVNASRSPRWLQLGPYWHFVLFTWNVYFRKKIVRTQCKFDKLTTPFLDNVDISYAYRGRTLAGAANPLQLVTILANQGVFRPLDLFQVCPAPVTTEALSNFLRPFDPGRTSSTRSCSNFLLRIKPLLQSLMEPQFGPVQAVCYYSAFHAWVFNSYEIAELSVARIRNLLSTHEVPLLPLSRLGIELIPPDLMWKRDIKMNKHILPVYADLLYRLQHNALFLGYRLQHIPNADTLCPFGCNTLETPSHLFWFCDLATRVWTAWLPILQQLFSSNLYWDSLLFFIVEPKSSAISKFGYNVYVILHIVRTVIFRCLWMHRNDVRFHSVQVNLISVQATITAVVRLHVERYSLELQQKQLSHSGLILRQLRALLELLPATRFLPPERNQIQHVTPPSCDILHQELGNSV</sequence>
<comment type="caution">
    <text evidence="1">The sequence shown here is derived from an EMBL/GenBank/DDBJ whole genome shotgun (WGS) entry which is preliminary data.</text>
</comment>
<proteinExistence type="predicted"/>
<evidence type="ECO:0000313" key="2">
    <source>
        <dbReference type="Proteomes" id="UP000294530"/>
    </source>
</evidence>
<dbReference type="OrthoDB" id="166174at2759"/>
<dbReference type="RefSeq" id="XP_067821945.1">
    <property type="nucleotide sequence ID" value="XM_067963777.1"/>
</dbReference>
<keyword evidence="2" id="KW-1185">Reference proteome</keyword>
<organism evidence="1 2">
    <name type="scientific">Bremia lactucae</name>
    <name type="common">Lettuce downy mildew</name>
    <dbReference type="NCBI Taxonomy" id="4779"/>
    <lineage>
        <taxon>Eukaryota</taxon>
        <taxon>Sar</taxon>
        <taxon>Stramenopiles</taxon>
        <taxon>Oomycota</taxon>
        <taxon>Peronosporomycetes</taxon>
        <taxon>Peronosporales</taxon>
        <taxon>Peronosporaceae</taxon>
        <taxon>Bremia</taxon>
    </lineage>
</organism>
<gene>
    <name evidence="1" type="ORF">CCR75_005701</name>
</gene>
<name>A0A976NYD9_BRELC</name>
<evidence type="ECO:0000313" key="1">
    <source>
        <dbReference type="EMBL" id="TDH72446.1"/>
    </source>
</evidence>
<accession>A0A976NYD9</accession>
<dbReference type="PANTHER" id="PTHR33116">
    <property type="entry name" value="REVERSE TRANSCRIPTASE ZINC-BINDING DOMAIN-CONTAINING PROTEIN-RELATED-RELATED"/>
    <property type="match status" value="1"/>
</dbReference>
<dbReference type="AlphaFoldDB" id="A0A976NYD9"/>
<dbReference type="EMBL" id="SHOA02000037">
    <property type="protein sequence ID" value="TDH72446.1"/>
    <property type="molecule type" value="Genomic_DNA"/>
</dbReference>
<protein>
    <recommendedName>
        <fullName evidence="3">Reverse transcriptase zinc-binding domain-containing protein</fullName>
    </recommendedName>
</protein>
<dbReference type="Proteomes" id="UP000294530">
    <property type="component" value="Unassembled WGS sequence"/>
</dbReference>
<reference evidence="1 2" key="1">
    <citation type="journal article" date="2021" name="Genome Biol.">
        <title>AFLAP: assembly-free linkage analysis pipeline using k-mers from genome sequencing data.</title>
        <authorList>
            <person name="Fletcher K."/>
            <person name="Zhang L."/>
            <person name="Gil J."/>
            <person name="Han R."/>
            <person name="Cavanaugh K."/>
            <person name="Michelmore R."/>
        </authorList>
    </citation>
    <scope>NUCLEOTIDE SEQUENCE [LARGE SCALE GENOMIC DNA]</scope>
    <source>
        <strain evidence="1 2">SF5</strain>
    </source>
</reference>
<dbReference type="GeneID" id="94349448"/>